<gene>
    <name evidence="1" type="ORF">M569_05290</name>
</gene>
<dbReference type="GO" id="GO:0090307">
    <property type="term" value="P:mitotic spindle assembly"/>
    <property type="evidence" value="ECO:0007669"/>
    <property type="project" value="TreeGrafter"/>
</dbReference>
<dbReference type="Proteomes" id="UP000015453">
    <property type="component" value="Unassembled WGS sequence"/>
</dbReference>
<dbReference type="PANTHER" id="PTHR14326">
    <property type="entry name" value="TARGETING PROTEIN FOR XKLP2"/>
    <property type="match status" value="1"/>
</dbReference>
<dbReference type="InterPro" id="IPR009675">
    <property type="entry name" value="TPX2_fam"/>
</dbReference>
<dbReference type="GO" id="GO:0030295">
    <property type="term" value="F:protein kinase activator activity"/>
    <property type="evidence" value="ECO:0007669"/>
    <property type="project" value="TreeGrafter"/>
</dbReference>
<evidence type="ECO:0008006" key="3">
    <source>
        <dbReference type="Google" id="ProtNLM"/>
    </source>
</evidence>
<evidence type="ECO:0000313" key="1">
    <source>
        <dbReference type="EMBL" id="EPS69480.1"/>
    </source>
</evidence>
<protein>
    <recommendedName>
        <fullName evidence="3">TPX2 central domain-containing protein</fullName>
    </recommendedName>
</protein>
<dbReference type="GO" id="GO:0005880">
    <property type="term" value="C:nuclear microtubule"/>
    <property type="evidence" value="ECO:0007669"/>
    <property type="project" value="TreeGrafter"/>
</dbReference>
<organism evidence="1 2">
    <name type="scientific">Genlisea aurea</name>
    <dbReference type="NCBI Taxonomy" id="192259"/>
    <lineage>
        <taxon>Eukaryota</taxon>
        <taxon>Viridiplantae</taxon>
        <taxon>Streptophyta</taxon>
        <taxon>Embryophyta</taxon>
        <taxon>Tracheophyta</taxon>
        <taxon>Spermatophyta</taxon>
        <taxon>Magnoliopsida</taxon>
        <taxon>eudicotyledons</taxon>
        <taxon>Gunneridae</taxon>
        <taxon>Pentapetalae</taxon>
        <taxon>asterids</taxon>
        <taxon>lamiids</taxon>
        <taxon>Lamiales</taxon>
        <taxon>Lentibulariaceae</taxon>
        <taxon>Genlisea</taxon>
    </lineage>
</organism>
<dbReference type="OrthoDB" id="1684416at2759"/>
<dbReference type="GO" id="GO:0005819">
    <property type="term" value="C:spindle"/>
    <property type="evidence" value="ECO:0007669"/>
    <property type="project" value="InterPro"/>
</dbReference>
<feature type="non-terminal residue" evidence="1">
    <location>
        <position position="1"/>
    </location>
</feature>
<dbReference type="GO" id="GO:0060236">
    <property type="term" value="P:regulation of mitotic spindle organization"/>
    <property type="evidence" value="ECO:0007669"/>
    <property type="project" value="InterPro"/>
</dbReference>
<dbReference type="EMBL" id="AUSU01002107">
    <property type="protein sequence ID" value="EPS69480.1"/>
    <property type="molecule type" value="Genomic_DNA"/>
</dbReference>
<keyword evidence="2" id="KW-1185">Reference proteome</keyword>
<dbReference type="GO" id="GO:0008017">
    <property type="term" value="F:microtubule binding"/>
    <property type="evidence" value="ECO:0007669"/>
    <property type="project" value="TreeGrafter"/>
</dbReference>
<reference evidence="1 2" key="1">
    <citation type="journal article" date="2013" name="BMC Genomics">
        <title>The miniature genome of a carnivorous plant Genlisea aurea contains a low number of genes and short non-coding sequences.</title>
        <authorList>
            <person name="Leushkin E.V."/>
            <person name="Sutormin R.A."/>
            <person name="Nabieva E.R."/>
            <person name="Penin A.A."/>
            <person name="Kondrashov A.S."/>
            <person name="Logacheva M.D."/>
        </authorList>
    </citation>
    <scope>NUCLEOTIDE SEQUENCE [LARGE SCALE GENOMIC DNA]</scope>
</reference>
<proteinExistence type="predicted"/>
<dbReference type="PANTHER" id="PTHR14326:SF15">
    <property type="entry name" value="OS06G0130200 PROTEIN"/>
    <property type="match status" value="1"/>
</dbReference>
<name>S8CRQ7_9LAMI</name>
<evidence type="ECO:0000313" key="2">
    <source>
        <dbReference type="Proteomes" id="UP000015453"/>
    </source>
</evidence>
<dbReference type="AlphaFoldDB" id="S8CRQ7"/>
<accession>S8CRQ7</accession>
<comment type="caution">
    <text evidence="1">The sequence shown here is derived from an EMBL/GenBank/DDBJ whole genome shotgun (WGS) entry which is preliminary data.</text>
</comment>
<sequence>ICHVNRSANEGRLCTHTQEVTDINGNNQFKSCMKPSFPRSSTFMKPTVSQLAKQNHRIRANHCSSKISLIKKEEKNCTAVTFGIDNQAAKRQKLEGGLLRKVPNLMQMHQTNFIHKTSKMV</sequence>